<dbReference type="OrthoDB" id="10258882at2759"/>
<protein>
    <recommendedName>
        <fullName evidence="9">CDC45-like protein</fullName>
    </recommendedName>
</protein>
<dbReference type="GO" id="GO:0031261">
    <property type="term" value="C:DNA replication preinitiation complex"/>
    <property type="evidence" value="ECO:0007669"/>
    <property type="project" value="TreeGrafter"/>
</dbReference>
<dbReference type="PANTHER" id="PTHR10507:SF0">
    <property type="entry name" value="CELL DIVISION CONTROL PROTEIN 45 HOMOLOG"/>
    <property type="match status" value="1"/>
</dbReference>
<feature type="region of interest" description="Disordered" evidence="6">
    <location>
        <begin position="130"/>
        <end position="177"/>
    </location>
</feature>
<dbReference type="GeneID" id="5001266"/>
<evidence type="ECO:0000256" key="6">
    <source>
        <dbReference type="SAM" id="MobiDB-lite"/>
    </source>
</evidence>
<evidence type="ECO:0000256" key="1">
    <source>
        <dbReference type="ARBA" id="ARBA00004123"/>
    </source>
</evidence>
<evidence type="ECO:0000256" key="5">
    <source>
        <dbReference type="ARBA" id="ARBA00023306"/>
    </source>
</evidence>
<evidence type="ECO:0000256" key="2">
    <source>
        <dbReference type="ARBA" id="ARBA00010727"/>
    </source>
</evidence>
<dbReference type="GO" id="GO:0003682">
    <property type="term" value="F:chromatin binding"/>
    <property type="evidence" value="ECO:0007669"/>
    <property type="project" value="TreeGrafter"/>
</dbReference>
<dbReference type="GO" id="GO:0006270">
    <property type="term" value="P:DNA replication initiation"/>
    <property type="evidence" value="ECO:0007669"/>
    <property type="project" value="InterPro"/>
</dbReference>
<evidence type="ECO:0000256" key="4">
    <source>
        <dbReference type="ARBA" id="ARBA00023242"/>
    </source>
</evidence>
<reference evidence="7 8" key="1">
    <citation type="journal article" date="2007" name="Proc. Natl. Acad. Sci. U.S.A.">
        <title>The tiny eukaryote Ostreococcus provides genomic insights into the paradox of plankton speciation.</title>
        <authorList>
            <person name="Palenik B."/>
            <person name="Grimwood J."/>
            <person name="Aerts A."/>
            <person name="Rouze P."/>
            <person name="Salamov A."/>
            <person name="Putnam N."/>
            <person name="Dupont C."/>
            <person name="Jorgensen R."/>
            <person name="Derelle E."/>
            <person name="Rombauts S."/>
            <person name="Zhou K."/>
            <person name="Otillar R."/>
            <person name="Merchant S.S."/>
            <person name="Podell S."/>
            <person name="Gaasterland T."/>
            <person name="Napoli C."/>
            <person name="Gendler K."/>
            <person name="Manuell A."/>
            <person name="Tai V."/>
            <person name="Vallon O."/>
            <person name="Piganeau G."/>
            <person name="Jancek S."/>
            <person name="Heijde M."/>
            <person name="Jabbari K."/>
            <person name="Bowler C."/>
            <person name="Lohr M."/>
            <person name="Robbens S."/>
            <person name="Werner G."/>
            <person name="Dubchak I."/>
            <person name="Pazour G.J."/>
            <person name="Ren Q."/>
            <person name="Paulsen I."/>
            <person name="Delwiche C."/>
            <person name="Schmutz J."/>
            <person name="Rokhsar D."/>
            <person name="Van de Peer Y."/>
            <person name="Moreau H."/>
            <person name="Grigoriev I.V."/>
        </authorList>
    </citation>
    <scope>NUCLEOTIDE SEQUENCE [LARGE SCALE GENOMIC DNA]</scope>
    <source>
        <strain evidence="7 8">CCE9901</strain>
    </source>
</reference>
<keyword evidence="8" id="KW-1185">Reference proteome</keyword>
<gene>
    <name evidence="7" type="ORF">OSTLU_31386</name>
</gene>
<name>A4RWM3_OSTLU</name>
<evidence type="ECO:0008006" key="9">
    <source>
        <dbReference type="Google" id="ProtNLM"/>
    </source>
</evidence>
<evidence type="ECO:0000313" key="7">
    <source>
        <dbReference type="EMBL" id="ABO95650.1"/>
    </source>
</evidence>
<dbReference type="GO" id="GO:1902977">
    <property type="term" value="P:mitotic DNA replication preinitiation complex assembly"/>
    <property type="evidence" value="ECO:0007669"/>
    <property type="project" value="TreeGrafter"/>
</dbReference>
<organism evidence="7 8">
    <name type="scientific">Ostreococcus lucimarinus (strain CCE9901)</name>
    <dbReference type="NCBI Taxonomy" id="436017"/>
    <lineage>
        <taxon>Eukaryota</taxon>
        <taxon>Viridiplantae</taxon>
        <taxon>Chlorophyta</taxon>
        <taxon>Mamiellophyceae</taxon>
        <taxon>Mamiellales</taxon>
        <taxon>Bathycoccaceae</taxon>
        <taxon>Ostreococcus</taxon>
    </lineage>
</organism>
<proteinExistence type="inferred from homology"/>
<dbReference type="HOGENOM" id="CLU_005871_1_0_1"/>
<feature type="compositionally biased region" description="Acidic residues" evidence="6">
    <location>
        <begin position="132"/>
        <end position="157"/>
    </location>
</feature>
<dbReference type="eggNOG" id="KOG2475">
    <property type="taxonomic scope" value="Eukaryota"/>
</dbReference>
<sequence length="588" mass="66133">MLVGANNFHFAYSTIRDEGANCPVLVYVSTADVDALCAFRTLKLMLRSDNVAYSVFPVSGYGELQRLGEEIPDDGQQRAIVLINCGGTEDVKTVMGLREGARAYVFDSHRPLDLENTRADNQDVLVMRDDKEGEESFPEPDSEDDSDSDDDDDEDDDAGAKGGESPRTRRLRKAEKQRERAAYYARGSFYGRSSGMVMYDIAYRMSKDRLENYLPLWLAVLSMTDQYLHQRLSHEMYTSCVMELATRVSAMSNADMPTTRSLEDGTIVKAFDERRLQYNEEFRFMLLRHWTLYESMLHSNYVATQLQTWTERGRANLNSLFAHVGIPLDVAKQKYSHMSPAQVKQFEERLDEYGASHGLDNVKFWSFQYSHGYALRVCAADVVYGATALLEGMLDREEEDRTPADNFWRASQALSLGNWDEMEAGISHAIRLQQAVMRQGGIALASSAHIRTTGSLRCFSLLDHGSPADVKLFMHPLSLLKLALFVQDALRVTKKRLRPLVCIGPSAEDESLALIVGVTAKPNTDDAAGGNFFTHSFKMAAERIHARFRHDSFEASVIQVARRDLGPFIEALSDIDAERLARLRMAAA</sequence>
<comment type="subcellular location">
    <subcellularLocation>
        <location evidence="1">Nucleus</location>
    </subcellularLocation>
</comment>
<dbReference type="EMBL" id="CP000584">
    <property type="protein sequence ID" value="ABO95650.1"/>
    <property type="molecule type" value="Genomic_DNA"/>
</dbReference>
<evidence type="ECO:0000313" key="8">
    <source>
        <dbReference type="Proteomes" id="UP000001568"/>
    </source>
</evidence>
<dbReference type="GO" id="GO:0000727">
    <property type="term" value="P:double-strand break repair via break-induced replication"/>
    <property type="evidence" value="ECO:0007669"/>
    <property type="project" value="TreeGrafter"/>
</dbReference>
<keyword evidence="4" id="KW-0539">Nucleus</keyword>
<dbReference type="KEGG" id="olu:OSTLU_31386"/>
<comment type="similarity">
    <text evidence="2">Belongs to the CDC45 family.</text>
</comment>
<dbReference type="AlphaFoldDB" id="A4RWM3"/>
<accession>A4RWM3</accession>
<dbReference type="OMA" id="EDCFMEA"/>
<dbReference type="InterPro" id="IPR003874">
    <property type="entry name" value="CDC45"/>
</dbReference>
<dbReference type="GO" id="GO:0006279">
    <property type="term" value="P:premeiotic DNA replication"/>
    <property type="evidence" value="ECO:0007669"/>
    <property type="project" value="EnsemblPlants"/>
</dbReference>
<keyword evidence="3" id="KW-0235">DNA replication</keyword>
<dbReference type="STRING" id="436017.A4RWM3"/>
<dbReference type="Gramene" id="ABO95650">
    <property type="protein sequence ID" value="ABO95650"/>
    <property type="gene ID" value="OSTLU_31386"/>
</dbReference>
<dbReference type="GO" id="GO:0003688">
    <property type="term" value="F:DNA replication origin binding"/>
    <property type="evidence" value="ECO:0007669"/>
    <property type="project" value="TreeGrafter"/>
</dbReference>
<evidence type="ECO:0000256" key="3">
    <source>
        <dbReference type="ARBA" id="ARBA00022705"/>
    </source>
</evidence>
<dbReference type="RefSeq" id="XP_001417357.1">
    <property type="nucleotide sequence ID" value="XM_001417320.1"/>
</dbReference>
<dbReference type="GO" id="GO:0003697">
    <property type="term" value="F:single-stranded DNA binding"/>
    <property type="evidence" value="ECO:0007669"/>
    <property type="project" value="TreeGrafter"/>
</dbReference>
<dbReference type="PANTHER" id="PTHR10507">
    <property type="entry name" value="CDC45-RELATED PROTEIN"/>
    <property type="match status" value="1"/>
</dbReference>
<dbReference type="Proteomes" id="UP000001568">
    <property type="component" value="Chromosome 4"/>
</dbReference>
<dbReference type="Pfam" id="PF02724">
    <property type="entry name" value="CDC45"/>
    <property type="match status" value="1"/>
</dbReference>
<keyword evidence="5" id="KW-0131">Cell cycle</keyword>